<accession>A0A0A9FN95</accession>
<dbReference type="EMBL" id="GBRH01185132">
    <property type="protein sequence ID" value="JAE12764.1"/>
    <property type="molecule type" value="Transcribed_RNA"/>
</dbReference>
<reference evidence="1" key="1">
    <citation type="submission" date="2014-09" db="EMBL/GenBank/DDBJ databases">
        <authorList>
            <person name="Magalhaes I.L.F."/>
            <person name="Oliveira U."/>
            <person name="Santos F.R."/>
            <person name="Vidigal T.H.D.A."/>
            <person name="Brescovit A.D."/>
            <person name="Santos A.J."/>
        </authorList>
    </citation>
    <scope>NUCLEOTIDE SEQUENCE</scope>
    <source>
        <tissue evidence="1">Shoot tissue taken approximately 20 cm above the soil surface</tissue>
    </source>
</reference>
<sequence length="10" mass="1183">MMVNLMSPFL</sequence>
<proteinExistence type="predicted"/>
<name>A0A0A9FN95_ARUDO</name>
<organism evidence="1">
    <name type="scientific">Arundo donax</name>
    <name type="common">Giant reed</name>
    <name type="synonym">Donax arundinaceus</name>
    <dbReference type="NCBI Taxonomy" id="35708"/>
    <lineage>
        <taxon>Eukaryota</taxon>
        <taxon>Viridiplantae</taxon>
        <taxon>Streptophyta</taxon>
        <taxon>Embryophyta</taxon>
        <taxon>Tracheophyta</taxon>
        <taxon>Spermatophyta</taxon>
        <taxon>Magnoliopsida</taxon>
        <taxon>Liliopsida</taxon>
        <taxon>Poales</taxon>
        <taxon>Poaceae</taxon>
        <taxon>PACMAD clade</taxon>
        <taxon>Arundinoideae</taxon>
        <taxon>Arundineae</taxon>
        <taxon>Arundo</taxon>
    </lineage>
</organism>
<reference evidence="1" key="2">
    <citation type="journal article" date="2015" name="Data Brief">
        <title>Shoot transcriptome of the giant reed, Arundo donax.</title>
        <authorList>
            <person name="Barrero R.A."/>
            <person name="Guerrero F.D."/>
            <person name="Moolhuijzen P."/>
            <person name="Goolsby J.A."/>
            <person name="Tidwell J."/>
            <person name="Bellgard S.E."/>
            <person name="Bellgard M.I."/>
        </authorList>
    </citation>
    <scope>NUCLEOTIDE SEQUENCE</scope>
    <source>
        <tissue evidence="1">Shoot tissue taken approximately 20 cm above the soil surface</tissue>
    </source>
</reference>
<protein>
    <submittedName>
        <fullName evidence="1">Uncharacterized protein</fullName>
    </submittedName>
</protein>
<evidence type="ECO:0000313" key="1">
    <source>
        <dbReference type="EMBL" id="JAE12764.1"/>
    </source>
</evidence>